<feature type="compositionally biased region" description="Basic and acidic residues" evidence="1">
    <location>
        <begin position="39"/>
        <end position="48"/>
    </location>
</feature>
<sequence>MEDKSHRSEDKCRRSEDSLTTSTCQTSAADLESDDSDLEFEKIGEQHKGSTGTAQGQHKDSTGTAQGQRRDSSGIAQGQHRDSRARPGEFGNTQQTLPDDMKTTGPTWSLSAESCTNLSHLDKSESFFTLTWQLNLGLPVRTHLSVLTCFQLCPGKGDTFLSSLDLTSPPPTQDTAQKNRMSQASVENSSSETPPSGDCTDVREKTDIKHRGRTSKGQQGDSRDHGEERDLERDGDSTNMGEPPHTCAAPTQHLEGLGKMSTAPAETSVAPVETSAAPGKTSAAPVRTLEHLEPEDLYEELYTCLQVARMPDSGVPRWLKSIVCGNQVIGCPSNRVIGCPSNQVIGCRSNQVIGCPSNQVIGCPSNQVICSPGDI</sequence>
<protein>
    <submittedName>
        <fullName evidence="2">Uncharacterized protein</fullName>
    </submittedName>
</protein>
<feature type="compositionally biased region" description="Polar residues" evidence="1">
    <location>
        <begin position="173"/>
        <end position="194"/>
    </location>
</feature>
<feature type="compositionally biased region" description="Basic and acidic residues" evidence="1">
    <location>
        <begin position="221"/>
        <end position="236"/>
    </location>
</feature>
<feature type="compositionally biased region" description="Basic and acidic residues" evidence="1">
    <location>
        <begin position="1"/>
        <end position="17"/>
    </location>
</feature>
<dbReference type="AlphaFoldDB" id="C3YXF6"/>
<dbReference type="EMBL" id="GG666563">
    <property type="protein sequence ID" value="EEN54765.1"/>
    <property type="molecule type" value="Genomic_DNA"/>
</dbReference>
<reference evidence="2" key="1">
    <citation type="journal article" date="2008" name="Nature">
        <title>The amphioxus genome and the evolution of the chordate karyotype.</title>
        <authorList>
            <consortium name="US DOE Joint Genome Institute (JGI-PGF)"/>
            <person name="Putnam N.H."/>
            <person name="Butts T."/>
            <person name="Ferrier D.E.K."/>
            <person name="Furlong R.F."/>
            <person name="Hellsten U."/>
            <person name="Kawashima T."/>
            <person name="Robinson-Rechavi M."/>
            <person name="Shoguchi E."/>
            <person name="Terry A."/>
            <person name="Yu J.-K."/>
            <person name="Benito-Gutierrez E.L."/>
            <person name="Dubchak I."/>
            <person name="Garcia-Fernandez J."/>
            <person name="Gibson-Brown J.J."/>
            <person name="Grigoriev I.V."/>
            <person name="Horton A.C."/>
            <person name="de Jong P.J."/>
            <person name="Jurka J."/>
            <person name="Kapitonov V.V."/>
            <person name="Kohara Y."/>
            <person name="Kuroki Y."/>
            <person name="Lindquist E."/>
            <person name="Lucas S."/>
            <person name="Osoegawa K."/>
            <person name="Pennacchio L.A."/>
            <person name="Salamov A.A."/>
            <person name="Satou Y."/>
            <person name="Sauka-Spengler T."/>
            <person name="Schmutz J."/>
            <person name="Shin-I T."/>
            <person name="Toyoda A."/>
            <person name="Bronner-Fraser M."/>
            <person name="Fujiyama A."/>
            <person name="Holland L.Z."/>
            <person name="Holland P.W.H."/>
            <person name="Satoh N."/>
            <person name="Rokhsar D.S."/>
        </authorList>
    </citation>
    <scope>NUCLEOTIDE SEQUENCE [LARGE SCALE GENOMIC DNA]</scope>
    <source>
        <strain evidence="2">S238N-H82</strain>
        <tissue evidence="2">Testes</tissue>
    </source>
</reference>
<proteinExistence type="predicted"/>
<feature type="compositionally biased region" description="Basic and acidic residues" evidence="1">
    <location>
        <begin position="200"/>
        <end position="209"/>
    </location>
</feature>
<feature type="compositionally biased region" description="Polar residues" evidence="1">
    <location>
        <begin position="49"/>
        <end position="67"/>
    </location>
</feature>
<feature type="region of interest" description="Disordered" evidence="1">
    <location>
        <begin position="1"/>
        <end position="108"/>
    </location>
</feature>
<gene>
    <name evidence="2" type="ORF">BRAFLDRAFT_74571</name>
</gene>
<organism>
    <name type="scientific">Branchiostoma floridae</name>
    <name type="common">Florida lancelet</name>
    <name type="synonym">Amphioxus</name>
    <dbReference type="NCBI Taxonomy" id="7739"/>
    <lineage>
        <taxon>Eukaryota</taxon>
        <taxon>Metazoa</taxon>
        <taxon>Chordata</taxon>
        <taxon>Cephalochordata</taxon>
        <taxon>Leptocardii</taxon>
        <taxon>Amphioxiformes</taxon>
        <taxon>Branchiostomatidae</taxon>
        <taxon>Branchiostoma</taxon>
    </lineage>
</organism>
<dbReference type="InParanoid" id="C3YXF6"/>
<name>C3YXF6_BRAFL</name>
<accession>C3YXF6</accession>
<evidence type="ECO:0000313" key="2">
    <source>
        <dbReference type="EMBL" id="EEN54765.1"/>
    </source>
</evidence>
<evidence type="ECO:0000256" key="1">
    <source>
        <dbReference type="SAM" id="MobiDB-lite"/>
    </source>
</evidence>
<feature type="region of interest" description="Disordered" evidence="1">
    <location>
        <begin position="163"/>
        <end position="283"/>
    </location>
</feature>